<dbReference type="Proteomes" id="UP001642464">
    <property type="component" value="Unassembled WGS sequence"/>
</dbReference>
<dbReference type="InterPro" id="IPR038635">
    <property type="entry name" value="CCR4-NOT_su2/3/5_C_sf"/>
</dbReference>
<name>A0ABP0IM19_9DINO</name>
<sequence length="649" mass="72725">MAQLKKMMGEIEKAQKKVDEGVEEYNRLREAHSRASQPNQKEKLEENLKAQIKKLQRERNQIIAWIGDKNVKDKNPLNERKDKIEVLMDHFKEFERESKTKRYSQVGLTREDRADPDEQQRRELTQWFRDTIGNLGKEIDERTATEQLLSKKPSKGSKEEASTNFSKRVHESLRWHITKLEQVLRKLNNDQLDLESLEGVKDSLEMYTNEEVNPRTAEGFQGYEDVYDDLNLEEVEDYLLKDASKENLDEKDDEKEEPPKKEEPKPKEVAKPAAKVAPTISTRPVVEDKVEKPKLIATRSAPAAALHPSQPTHAQMAAQVASLAPLAAPSAVPPGQAPKQPPVAPAPPQQAPPPQAPPAPHHLDSGSSVPTVPPPSKPPPSPDAVPQAAATLPSAPSIPAMPAVPVSMPHAHEPPAMPPPPPPSVLPSGGPGPKKPPAPIQAAQVQGRMQGPPPPPNEAPPVPERPQDVAKAAAQVQAAPAVEGAAEPLLAYTDIPPLTEAQERAHALLEASGRFLPLPSDVPKPRRYSPTTPYVHKDPNGQPYYPVEPARSFDDPGAFERYDVDTLFFIFYYQQGTYQQYLAAKELKKLSWRYHTKHLMWFQRHEEPRMTAAEFERGTYVYFDYETQWNQRLKADFTFEYVWLESADV</sequence>
<dbReference type="InterPro" id="IPR007207">
    <property type="entry name" value="Not_N"/>
</dbReference>
<accession>A0ABP0IM19</accession>
<dbReference type="InterPro" id="IPR040168">
    <property type="entry name" value="Not2/3/5"/>
</dbReference>
<reference evidence="1 3" key="1">
    <citation type="submission" date="2024-02" db="EMBL/GenBank/DDBJ databases">
        <authorList>
            <person name="Chen Y."/>
            <person name="Shah S."/>
            <person name="Dougan E. K."/>
            <person name="Thang M."/>
            <person name="Chan C."/>
        </authorList>
    </citation>
    <scope>NUCLEOTIDE SEQUENCE [LARGE SCALE GENOMIC DNA]</scope>
</reference>
<gene>
    <name evidence="1" type="ORF">SCF082_LOCUS7832</name>
    <name evidence="2" type="ORF">SCF082_LOCUS8010</name>
</gene>
<dbReference type="PRINTS" id="PR01217">
    <property type="entry name" value="PRICHEXTENSN"/>
</dbReference>
<dbReference type="InterPro" id="IPR007282">
    <property type="entry name" value="NOT2/3/5_C"/>
</dbReference>
<proteinExistence type="predicted"/>
<dbReference type="InterPro" id="IPR012270">
    <property type="entry name" value="CCR4-NOT_su3/5"/>
</dbReference>
<organism evidence="1 3">
    <name type="scientific">Durusdinium trenchii</name>
    <dbReference type="NCBI Taxonomy" id="1381693"/>
    <lineage>
        <taxon>Eukaryota</taxon>
        <taxon>Sar</taxon>
        <taxon>Alveolata</taxon>
        <taxon>Dinophyceae</taxon>
        <taxon>Suessiales</taxon>
        <taxon>Symbiodiniaceae</taxon>
        <taxon>Durusdinium</taxon>
    </lineage>
</organism>
<protein>
    <submittedName>
        <fullName evidence="1">General negative regulator of transcription subunit 3</fullName>
    </submittedName>
</protein>
<dbReference type="PANTHER" id="PTHR23326">
    <property type="entry name" value="CCR4 NOT-RELATED"/>
    <property type="match status" value="1"/>
</dbReference>
<keyword evidence="3" id="KW-1185">Reference proteome</keyword>
<evidence type="ECO:0000313" key="1">
    <source>
        <dbReference type="EMBL" id="CAK9003631.1"/>
    </source>
</evidence>
<dbReference type="EMBL" id="CAXAMM010004447">
    <property type="protein sequence ID" value="CAK9003631.1"/>
    <property type="molecule type" value="Genomic_DNA"/>
</dbReference>
<dbReference type="Pfam" id="PF04153">
    <property type="entry name" value="NOT2_3_5_C"/>
    <property type="match status" value="1"/>
</dbReference>
<dbReference type="PIRSF" id="PIRSF005290">
    <property type="entry name" value="NOT_su_3_5"/>
    <property type="match status" value="1"/>
</dbReference>
<evidence type="ECO:0000313" key="2">
    <source>
        <dbReference type="EMBL" id="CAK9004028.1"/>
    </source>
</evidence>
<dbReference type="Pfam" id="PF04065">
    <property type="entry name" value="Not3"/>
    <property type="match status" value="1"/>
</dbReference>
<dbReference type="EMBL" id="CAXAMM010004558">
    <property type="protein sequence ID" value="CAK9004028.1"/>
    <property type="molecule type" value="Genomic_DNA"/>
</dbReference>
<dbReference type="Gene3D" id="2.30.30.1020">
    <property type="entry name" value="CCR4-NOT complex subunit 2/3/5, C-terminal domain"/>
    <property type="match status" value="1"/>
</dbReference>
<comment type="caution">
    <text evidence="1">The sequence shown here is derived from an EMBL/GenBank/DDBJ whole genome shotgun (WGS) entry which is preliminary data.</text>
</comment>
<evidence type="ECO:0000313" key="3">
    <source>
        <dbReference type="Proteomes" id="UP001642464"/>
    </source>
</evidence>